<dbReference type="Proteomes" id="UP000655759">
    <property type="component" value="Unassembled WGS sequence"/>
</dbReference>
<reference evidence="2" key="1">
    <citation type="submission" date="2021-02" db="EMBL/GenBank/DDBJ databases">
        <authorList>
            <person name="Han P."/>
        </authorList>
    </citation>
    <scope>NUCLEOTIDE SEQUENCE</scope>
    <source>
        <strain evidence="2">Candidatus Nitrosotenuis uzonensis 5A</strain>
    </source>
</reference>
<evidence type="ECO:0008006" key="4">
    <source>
        <dbReference type="Google" id="ProtNLM"/>
    </source>
</evidence>
<feature type="transmembrane region" description="Helical" evidence="1">
    <location>
        <begin position="23"/>
        <end position="41"/>
    </location>
</feature>
<name>A0A812EU82_9ARCH</name>
<comment type="caution">
    <text evidence="2">The sequence shown here is derived from an EMBL/GenBank/DDBJ whole genome shotgun (WGS) entry which is preliminary data.</text>
</comment>
<proteinExistence type="predicted"/>
<feature type="transmembrane region" description="Helical" evidence="1">
    <location>
        <begin position="53"/>
        <end position="69"/>
    </location>
</feature>
<sequence length="76" mass="8374">MSRFAGKKVDNPSENNLSPNTKLWLKLIVPVIGTSLILTVMDSLGFRISNVQNWFMILGGSVASIGLLLRQKTQTN</sequence>
<dbReference type="EMBL" id="CAJNAQ010000002">
    <property type="protein sequence ID" value="CAE6486807.1"/>
    <property type="molecule type" value="Genomic_DNA"/>
</dbReference>
<organism evidence="2 3">
    <name type="scientific">Candidatus Nitrosotenuis uzonensis</name>
    <dbReference type="NCBI Taxonomy" id="1407055"/>
    <lineage>
        <taxon>Archaea</taxon>
        <taxon>Nitrososphaerota</taxon>
        <taxon>Candidatus Nitrosotenuis</taxon>
    </lineage>
</organism>
<evidence type="ECO:0000256" key="1">
    <source>
        <dbReference type="SAM" id="Phobius"/>
    </source>
</evidence>
<evidence type="ECO:0000313" key="3">
    <source>
        <dbReference type="Proteomes" id="UP000655759"/>
    </source>
</evidence>
<gene>
    <name evidence="2" type="ORF">NUZ5A_20198</name>
</gene>
<protein>
    <recommendedName>
        <fullName evidence="4">Holin</fullName>
    </recommendedName>
</protein>
<keyword evidence="1" id="KW-0472">Membrane</keyword>
<keyword evidence="1" id="KW-0812">Transmembrane</keyword>
<keyword evidence="1" id="KW-1133">Transmembrane helix</keyword>
<accession>A0A812EU82</accession>
<evidence type="ECO:0000313" key="2">
    <source>
        <dbReference type="EMBL" id="CAE6486807.1"/>
    </source>
</evidence>
<dbReference type="AlphaFoldDB" id="A0A812EU82"/>